<keyword evidence="3" id="KW-1185">Reference proteome</keyword>
<dbReference type="EMBL" id="GL732540">
    <property type="protein sequence ID" value="EFX82269.1"/>
    <property type="molecule type" value="Genomic_DNA"/>
</dbReference>
<dbReference type="KEGG" id="dpx:DAPPUDRAFT_241529"/>
<dbReference type="AlphaFoldDB" id="E9GEH7"/>
<protein>
    <submittedName>
        <fullName evidence="1">Uncharacterized protein</fullName>
    </submittedName>
</protein>
<dbReference type="Proteomes" id="UP000000305">
    <property type="component" value="Unassembled WGS sequence"/>
</dbReference>
<organism evidence="1 3">
    <name type="scientific">Daphnia pulex</name>
    <name type="common">Water flea</name>
    <dbReference type="NCBI Taxonomy" id="6669"/>
    <lineage>
        <taxon>Eukaryota</taxon>
        <taxon>Metazoa</taxon>
        <taxon>Ecdysozoa</taxon>
        <taxon>Arthropoda</taxon>
        <taxon>Crustacea</taxon>
        <taxon>Branchiopoda</taxon>
        <taxon>Diplostraca</taxon>
        <taxon>Cladocera</taxon>
        <taxon>Anomopoda</taxon>
        <taxon>Daphniidae</taxon>
        <taxon>Daphnia</taxon>
    </lineage>
</organism>
<evidence type="ECO:0000313" key="1">
    <source>
        <dbReference type="EMBL" id="EFX82269.1"/>
    </source>
</evidence>
<sequence>MLVGKPKLTMAVPLPTTSALLPQVVNENLSQSLSGALKDVHEHVTLSRCPAVPLSRNVDGANTCRVL</sequence>
<accession>E9GEH7</accession>
<dbReference type="EMBL" id="GL732540">
    <property type="protein sequence ID" value="EFX82310.1"/>
    <property type="molecule type" value="Genomic_DNA"/>
</dbReference>
<evidence type="ECO:0000313" key="2">
    <source>
        <dbReference type="EMBL" id="EFX82310.1"/>
    </source>
</evidence>
<name>E9GEH7_DAPPU</name>
<proteinExistence type="predicted"/>
<evidence type="ECO:0000313" key="3">
    <source>
        <dbReference type="Proteomes" id="UP000000305"/>
    </source>
</evidence>
<dbReference type="HOGENOM" id="CLU_2963099_0_0_1"/>
<gene>
    <name evidence="1" type="ORF">DAPPUDRAFT_241529</name>
    <name evidence="2" type="ORF">DAPPUDRAFT_316965</name>
</gene>
<dbReference type="KEGG" id="dpx:DAPPUDRAFT_316965"/>
<reference evidence="1 3" key="1">
    <citation type="journal article" date="2011" name="Science">
        <title>The ecoresponsive genome of Daphnia pulex.</title>
        <authorList>
            <person name="Colbourne J.K."/>
            <person name="Pfrender M.E."/>
            <person name="Gilbert D."/>
            <person name="Thomas W.K."/>
            <person name="Tucker A."/>
            <person name="Oakley T.H."/>
            <person name="Tokishita S."/>
            <person name="Aerts A."/>
            <person name="Arnold G.J."/>
            <person name="Basu M.K."/>
            <person name="Bauer D.J."/>
            <person name="Caceres C.E."/>
            <person name="Carmel L."/>
            <person name="Casola C."/>
            <person name="Choi J.H."/>
            <person name="Detter J.C."/>
            <person name="Dong Q."/>
            <person name="Dusheyko S."/>
            <person name="Eads B.D."/>
            <person name="Frohlich T."/>
            <person name="Geiler-Samerotte K.A."/>
            <person name="Gerlach D."/>
            <person name="Hatcher P."/>
            <person name="Jogdeo S."/>
            <person name="Krijgsveld J."/>
            <person name="Kriventseva E.V."/>
            <person name="Kultz D."/>
            <person name="Laforsch C."/>
            <person name="Lindquist E."/>
            <person name="Lopez J."/>
            <person name="Manak J.R."/>
            <person name="Muller J."/>
            <person name="Pangilinan J."/>
            <person name="Patwardhan R.P."/>
            <person name="Pitluck S."/>
            <person name="Pritham E.J."/>
            <person name="Rechtsteiner A."/>
            <person name="Rho M."/>
            <person name="Rogozin I.B."/>
            <person name="Sakarya O."/>
            <person name="Salamov A."/>
            <person name="Schaack S."/>
            <person name="Shapiro H."/>
            <person name="Shiga Y."/>
            <person name="Skalitzky C."/>
            <person name="Smith Z."/>
            <person name="Souvorov A."/>
            <person name="Sung W."/>
            <person name="Tang Z."/>
            <person name="Tsuchiya D."/>
            <person name="Tu H."/>
            <person name="Vos H."/>
            <person name="Wang M."/>
            <person name="Wolf Y.I."/>
            <person name="Yamagata H."/>
            <person name="Yamada T."/>
            <person name="Ye Y."/>
            <person name="Shaw J.R."/>
            <person name="Andrews J."/>
            <person name="Crease T.J."/>
            <person name="Tang H."/>
            <person name="Lucas S.M."/>
            <person name="Robertson H.M."/>
            <person name="Bork P."/>
            <person name="Koonin E.V."/>
            <person name="Zdobnov E.M."/>
            <person name="Grigoriev I.V."/>
            <person name="Lynch M."/>
            <person name="Boore J.L."/>
        </authorList>
    </citation>
    <scope>NUCLEOTIDE SEQUENCE [LARGE SCALE GENOMIC DNA]</scope>
</reference>